<dbReference type="GO" id="GO:0005524">
    <property type="term" value="F:ATP binding"/>
    <property type="evidence" value="ECO:0007669"/>
    <property type="project" value="UniProtKB-KW"/>
</dbReference>
<dbReference type="EMBL" id="KJ776836">
    <property type="protein sequence ID" value="AIA21361.1"/>
    <property type="molecule type" value="Genomic_DNA"/>
</dbReference>
<evidence type="ECO:0000256" key="7">
    <source>
        <dbReference type="ARBA" id="ARBA00044940"/>
    </source>
</evidence>
<evidence type="ECO:0000256" key="1">
    <source>
        <dbReference type="ARBA" id="ARBA00022705"/>
    </source>
</evidence>
<dbReference type="InterPro" id="IPR036844">
    <property type="entry name" value="Hint_dom_sf"/>
</dbReference>
<dbReference type="Pfam" id="PF03796">
    <property type="entry name" value="DnaB_C"/>
    <property type="match status" value="1"/>
</dbReference>
<dbReference type="GO" id="GO:0003678">
    <property type="term" value="F:DNA helicase activity"/>
    <property type="evidence" value="ECO:0007669"/>
    <property type="project" value="InterPro"/>
</dbReference>
<keyword evidence="6" id="KW-0413">Isomerase</keyword>
<proteinExistence type="predicted"/>
<evidence type="ECO:0000259" key="9">
    <source>
        <dbReference type="PROSITE" id="PS51199"/>
    </source>
</evidence>
<dbReference type="AlphaFoldDB" id="A0A059XHJ1"/>
<dbReference type="PANTHER" id="PTHR30153">
    <property type="entry name" value="REPLICATIVE DNA HELICASE DNAB"/>
    <property type="match status" value="1"/>
</dbReference>
<protein>
    <recommendedName>
        <fullName evidence="8">DNA 5'-3' helicase DnaB</fullName>
    </recommendedName>
</protein>
<sequence>MGKTAFAINVTRYIINQKHAFVILFSLEMSTEQLLRRILSQECHLNGQKIQSGQLSNDEWQNVIKKSKALADLNLYIDDSAKISPETIKTKVKFFKLQGKKIELIIIDYLQLLQNTTQSDNRSQELSFITRSLKILAKDLSLPILVLSQLNRNLETRSDKRPLLSDLRESGCLSRFNYLQIQLHNETKILFNFYYKGIRLISFTQQRKSLFINSKADILKTGKKIIYQITTQSGKYIKLTSNHKLLTEKGWKRCDEIDKNNMLAIQISIIKDEGPIFDSFQSLSLIFENLKNVYIVSLQTVFDLDCKFLSNFIANNFVVHNSIEQDADLVIMLYRESYYTQEAEEKDLTEIIIAKHRNGPLGKFQLKFNTHLASFSNM</sequence>
<keyword evidence="1" id="KW-0235">DNA replication</keyword>
<dbReference type="InterPro" id="IPR007694">
    <property type="entry name" value="DNA_helicase_DnaB-like_C"/>
</dbReference>
<keyword evidence="3 10" id="KW-0378">Hydrolase</keyword>
<dbReference type="SUPFAM" id="SSF51294">
    <property type="entry name" value="Hedgehog/intein (Hint) domain"/>
    <property type="match status" value="1"/>
</dbReference>
<dbReference type="SMART" id="SM00306">
    <property type="entry name" value="HintN"/>
    <property type="match status" value="1"/>
</dbReference>
<dbReference type="PROSITE" id="PS50818">
    <property type="entry name" value="INTEIN_C_TER"/>
    <property type="match status" value="1"/>
</dbReference>
<evidence type="ECO:0000256" key="5">
    <source>
        <dbReference type="ARBA" id="ARBA00023125"/>
    </source>
</evidence>
<keyword evidence="2" id="KW-0547">Nucleotide-binding</keyword>
<dbReference type="SMART" id="SM00305">
    <property type="entry name" value="HintC"/>
    <property type="match status" value="1"/>
</dbReference>
<dbReference type="InterPro" id="IPR027417">
    <property type="entry name" value="P-loop_NTPase"/>
</dbReference>
<evidence type="ECO:0000256" key="3">
    <source>
        <dbReference type="ARBA" id="ARBA00022806"/>
    </source>
</evidence>
<gene>
    <name evidence="10" type="primary">dnaB</name>
</gene>
<dbReference type="GO" id="GO:0006260">
    <property type="term" value="P:DNA replication"/>
    <property type="evidence" value="ECO:0007669"/>
    <property type="project" value="UniProtKB-KW"/>
</dbReference>
<organism evidence="10">
    <name type="scientific">Pyropia kanakaensis</name>
    <dbReference type="NCBI Taxonomy" id="139729"/>
    <lineage>
        <taxon>Eukaryota</taxon>
        <taxon>Rhodophyta</taxon>
        <taxon>Bangiophyceae</taxon>
        <taxon>Bangiales</taxon>
        <taxon>Bangiaceae</taxon>
        <taxon>Pyropia</taxon>
    </lineage>
</organism>
<dbReference type="SUPFAM" id="SSF52540">
    <property type="entry name" value="P-loop containing nucleoside triphosphate hydrolases"/>
    <property type="match status" value="1"/>
</dbReference>
<dbReference type="InterPro" id="IPR030934">
    <property type="entry name" value="Intein_C"/>
</dbReference>
<dbReference type="CDD" id="cd00081">
    <property type="entry name" value="Hint"/>
    <property type="match status" value="1"/>
</dbReference>
<dbReference type="InterPro" id="IPR003587">
    <property type="entry name" value="Hint_dom_N"/>
</dbReference>
<feature type="domain" description="SF4 helicase" evidence="9">
    <location>
        <begin position="322"/>
        <end position="378"/>
    </location>
</feature>
<evidence type="ECO:0000256" key="6">
    <source>
        <dbReference type="ARBA" id="ARBA00023235"/>
    </source>
</evidence>
<dbReference type="PROSITE" id="PS51199">
    <property type="entry name" value="SF4_HELICASE"/>
    <property type="match status" value="2"/>
</dbReference>
<accession>A0A059XHJ1</accession>
<evidence type="ECO:0000256" key="2">
    <source>
        <dbReference type="ARBA" id="ARBA00022741"/>
    </source>
</evidence>
<dbReference type="GO" id="GO:0003677">
    <property type="term" value="F:DNA binding"/>
    <property type="evidence" value="ECO:0007669"/>
    <property type="project" value="UniProtKB-KW"/>
</dbReference>
<keyword evidence="3 10" id="KW-0347">Helicase</keyword>
<dbReference type="PANTHER" id="PTHR30153:SF2">
    <property type="entry name" value="REPLICATIVE DNA HELICASE"/>
    <property type="match status" value="1"/>
</dbReference>
<comment type="function">
    <text evidence="7">The intein is an endonuclease.</text>
</comment>
<dbReference type="PROSITE" id="PS50817">
    <property type="entry name" value="INTEIN_N_TER"/>
    <property type="match status" value="1"/>
</dbReference>
<keyword evidence="5" id="KW-0238">DNA-binding</keyword>
<evidence type="ECO:0000256" key="4">
    <source>
        <dbReference type="ARBA" id="ARBA00022840"/>
    </source>
</evidence>
<dbReference type="InterPro" id="IPR006141">
    <property type="entry name" value="Intein_N"/>
</dbReference>
<keyword evidence="10" id="KW-0934">Plastid</keyword>
<geneLocation type="plastid" evidence="10"/>
<name>A0A059XHJ1_9RHOD</name>
<keyword evidence="4" id="KW-0067">ATP-binding</keyword>
<reference evidence="10" key="1">
    <citation type="journal article" date="2014" name="Sci. Rep.">
        <title>Minimally destructive sampling of type specimens of Pyropia (Bangiales, Rhodophyta) recovers complete plastid and mitochondrial genomes.</title>
        <authorList>
            <person name="Hughey J.R."/>
            <person name="Gabrielson P.W."/>
            <person name="Rohmer L."/>
            <person name="Tortolani J."/>
            <person name="Silva M."/>
            <person name="Miller K.A."/>
            <person name="Young J.D."/>
            <person name="Martell C."/>
            <person name="Ruediger E."/>
        </authorList>
    </citation>
    <scope>NUCLEOTIDE SEQUENCE</scope>
</reference>
<dbReference type="NCBIfam" id="TIGR01443">
    <property type="entry name" value="intein_Cterm"/>
    <property type="match status" value="1"/>
</dbReference>
<dbReference type="GO" id="GO:0005829">
    <property type="term" value="C:cytosol"/>
    <property type="evidence" value="ECO:0007669"/>
    <property type="project" value="TreeGrafter"/>
</dbReference>
<dbReference type="Gene3D" id="3.40.50.300">
    <property type="entry name" value="P-loop containing nucleotide triphosphate hydrolases"/>
    <property type="match status" value="2"/>
</dbReference>
<evidence type="ECO:0000313" key="10">
    <source>
        <dbReference type="EMBL" id="AIA21361.1"/>
    </source>
</evidence>
<feature type="domain" description="SF4 helicase" evidence="9">
    <location>
        <begin position="1"/>
        <end position="171"/>
    </location>
</feature>
<dbReference type="InterPro" id="IPR003586">
    <property type="entry name" value="Hint_dom_C"/>
</dbReference>
<dbReference type="GO" id="GO:0016539">
    <property type="term" value="P:intein-mediated protein splicing"/>
    <property type="evidence" value="ECO:0007669"/>
    <property type="project" value="InterPro"/>
</dbReference>
<dbReference type="Pfam" id="PF14890">
    <property type="entry name" value="Intein_splicing"/>
    <property type="match status" value="1"/>
</dbReference>
<evidence type="ECO:0000256" key="8">
    <source>
        <dbReference type="ARBA" id="ARBA00045002"/>
    </source>
</evidence>